<dbReference type="InterPro" id="IPR022488">
    <property type="entry name" value="PPK2-related"/>
</dbReference>
<evidence type="ECO:0000256" key="3">
    <source>
        <dbReference type="ARBA" id="ARBA00022777"/>
    </source>
</evidence>
<dbReference type="InterPro" id="IPR016898">
    <property type="entry name" value="Polyphosphate_phosphotransfera"/>
</dbReference>
<evidence type="ECO:0000256" key="1">
    <source>
        <dbReference type="ARBA" id="ARBA00009924"/>
    </source>
</evidence>
<dbReference type="RefSeq" id="WP_381496410.1">
    <property type="nucleotide sequence ID" value="NZ_JBHUOM010000001.1"/>
</dbReference>
<dbReference type="SUPFAM" id="SSF52540">
    <property type="entry name" value="P-loop containing nucleoside triphosphate hydrolases"/>
    <property type="match status" value="1"/>
</dbReference>
<keyword evidence="4" id="KW-0175">Coiled coil</keyword>
<sequence length="293" mass="34570">MKDFDTDRFRYDGDKSLKLKKAPTKVDDLYEDNAHYEAQLRQQAAEIDKWQELMYAQNRCGLLTIFQALDAAGKDGTIQNVFTGTNPTGVQVYSFKRPTDQELDHDFLWRTWRELPARGNIGIFNRSYYEEVLVTKVHPEILTQNQRLPEKLTDDLDKLFKHRYEAIRNMEIFLHRNGFPTIKFYLNVSKKEQADRLIARIEDPEKNWKFEEGDVKEREFWDDYQDAYETCINETATGKAPWYVIPADDKKNMRLLVGRVIIDELKKLQITNPEPDEVRFKALQKLIPVIKGQ</sequence>
<evidence type="ECO:0000256" key="2">
    <source>
        <dbReference type="ARBA" id="ARBA00022679"/>
    </source>
</evidence>
<dbReference type="Pfam" id="PF03976">
    <property type="entry name" value="PPK2"/>
    <property type="match status" value="1"/>
</dbReference>
<dbReference type="Gene3D" id="3.40.50.300">
    <property type="entry name" value="P-loop containing nucleotide triphosphate hydrolases"/>
    <property type="match status" value="1"/>
</dbReference>
<feature type="coiled-coil region" evidence="4">
    <location>
        <begin position="26"/>
        <end position="53"/>
    </location>
</feature>
<evidence type="ECO:0000256" key="4">
    <source>
        <dbReference type="SAM" id="Coils"/>
    </source>
</evidence>
<dbReference type="InterPro" id="IPR027417">
    <property type="entry name" value="P-loop_NTPase"/>
</dbReference>
<keyword evidence="3 6" id="KW-0418">Kinase</keyword>
<comment type="similarity">
    <text evidence="1">Belongs to the polyphosphate kinase 2 (PPK2) family. Class I subfamily.</text>
</comment>
<evidence type="ECO:0000313" key="7">
    <source>
        <dbReference type="Proteomes" id="UP001597512"/>
    </source>
</evidence>
<proteinExistence type="inferred from homology"/>
<evidence type="ECO:0000313" key="6">
    <source>
        <dbReference type="EMBL" id="MFD2932201.1"/>
    </source>
</evidence>
<dbReference type="InterPro" id="IPR022300">
    <property type="entry name" value="PPK2-rel_1"/>
</dbReference>
<dbReference type="PIRSF" id="PIRSF028756">
    <property type="entry name" value="PPK2_prd"/>
    <property type="match status" value="1"/>
</dbReference>
<protein>
    <submittedName>
        <fullName evidence="6">PPK2 family polyphosphate kinase</fullName>
    </submittedName>
</protein>
<reference evidence="7" key="1">
    <citation type="journal article" date="2019" name="Int. J. Syst. Evol. Microbiol.">
        <title>The Global Catalogue of Microorganisms (GCM) 10K type strain sequencing project: providing services to taxonomists for standard genome sequencing and annotation.</title>
        <authorList>
            <consortium name="The Broad Institute Genomics Platform"/>
            <consortium name="The Broad Institute Genome Sequencing Center for Infectious Disease"/>
            <person name="Wu L."/>
            <person name="Ma J."/>
        </authorList>
    </citation>
    <scope>NUCLEOTIDE SEQUENCE [LARGE SCALE GENOMIC DNA]</scope>
    <source>
        <strain evidence="7">KCTC 52490</strain>
    </source>
</reference>
<evidence type="ECO:0000259" key="5">
    <source>
        <dbReference type="Pfam" id="PF03976"/>
    </source>
</evidence>
<dbReference type="Proteomes" id="UP001597512">
    <property type="component" value="Unassembled WGS sequence"/>
</dbReference>
<organism evidence="6 7">
    <name type="scientific">Spirosoma flavum</name>
    <dbReference type="NCBI Taxonomy" id="2048557"/>
    <lineage>
        <taxon>Bacteria</taxon>
        <taxon>Pseudomonadati</taxon>
        <taxon>Bacteroidota</taxon>
        <taxon>Cytophagia</taxon>
        <taxon>Cytophagales</taxon>
        <taxon>Cytophagaceae</taxon>
        <taxon>Spirosoma</taxon>
    </lineage>
</organism>
<dbReference type="PANTHER" id="PTHR34383">
    <property type="entry name" value="POLYPHOSPHATE:AMP PHOSPHOTRANSFERASE-RELATED"/>
    <property type="match status" value="1"/>
</dbReference>
<dbReference type="EMBL" id="JBHUOM010000001">
    <property type="protein sequence ID" value="MFD2932201.1"/>
    <property type="molecule type" value="Genomic_DNA"/>
</dbReference>
<dbReference type="PANTHER" id="PTHR34383:SF3">
    <property type="entry name" value="POLYPHOSPHATE:AMP PHOSPHOTRANSFERASE"/>
    <property type="match status" value="1"/>
</dbReference>
<keyword evidence="7" id="KW-1185">Reference proteome</keyword>
<accession>A0ABW6AAC1</accession>
<comment type="caution">
    <text evidence="6">The sequence shown here is derived from an EMBL/GenBank/DDBJ whole genome shotgun (WGS) entry which is preliminary data.</text>
</comment>
<gene>
    <name evidence="6" type="ORF">ACFS25_00320</name>
</gene>
<feature type="domain" description="Polyphosphate kinase-2-related" evidence="5">
    <location>
        <begin position="32"/>
        <end position="269"/>
    </location>
</feature>
<dbReference type="GO" id="GO:0016301">
    <property type="term" value="F:kinase activity"/>
    <property type="evidence" value="ECO:0007669"/>
    <property type="project" value="UniProtKB-KW"/>
</dbReference>
<dbReference type="NCBIfam" id="TIGR03709">
    <property type="entry name" value="PPK2_rel_1"/>
    <property type="match status" value="1"/>
</dbReference>
<name>A0ABW6AAC1_9BACT</name>
<keyword evidence="2" id="KW-0808">Transferase</keyword>